<keyword evidence="4" id="KW-0175">Coiled coil</keyword>
<evidence type="ECO:0000256" key="5">
    <source>
        <dbReference type="ARBA" id="ARBA00023157"/>
    </source>
</evidence>
<dbReference type="Gene3D" id="3.90.215.10">
    <property type="entry name" value="Gamma Fibrinogen, chain A, domain 1"/>
    <property type="match status" value="1"/>
</dbReference>
<dbReference type="GO" id="GO:0030674">
    <property type="term" value="F:protein-macromolecule adaptor activity"/>
    <property type="evidence" value="ECO:0007669"/>
    <property type="project" value="TreeGrafter"/>
</dbReference>
<evidence type="ECO:0000256" key="7">
    <source>
        <dbReference type="SAM" id="MobiDB-lite"/>
    </source>
</evidence>
<accession>A0A914B6D6</accession>
<dbReference type="Pfam" id="PF00147">
    <property type="entry name" value="Fibrinogen_C"/>
    <property type="match status" value="1"/>
</dbReference>
<protein>
    <recommendedName>
        <fullName evidence="8">Fibrinogen C-terminal domain-containing protein</fullName>
    </recommendedName>
</protein>
<evidence type="ECO:0000256" key="4">
    <source>
        <dbReference type="ARBA" id="ARBA00023054"/>
    </source>
</evidence>
<keyword evidence="2" id="KW-0964">Secreted</keyword>
<dbReference type="InterPro" id="IPR037579">
    <property type="entry name" value="FIB_ANG-like"/>
</dbReference>
<dbReference type="OrthoDB" id="6350391at2759"/>
<dbReference type="GO" id="GO:0005201">
    <property type="term" value="F:extracellular matrix structural constituent"/>
    <property type="evidence" value="ECO:0007669"/>
    <property type="project" value="TreeGrafter"/>
</dbReference>
<dbReference type="SUPFAM" id="SSF56496">
    <property type="entry name" value="Fibrinogen C-terminal domain-like"/>
    <property type="match status" value="1"/>
</dbReference>
<dbReference type="GO" id="GO:0005577">
    <property type="term" value="C:fibrinogen complex"/>
    <property type="evidence" value="ECO:0007669"/>
    <property type="project" value="TreeGrafter"/>
</dbReference>
<dbReference type="GeneID" id="119740327"/>
<evidence type="ECO:0000256" key="2">
    <source>
        <dbReference type="ARBA" id="ARBA00022525"/>
    </source>
</evidence>
<dbReference type="InterPro" id="IPR036056">
    <property type="entry name" value="Fibrinogen-like_C"/>
</dbReference>
<dbReference type="InterPro" id="IPR002181">
    <property type="entry name" value="Fibrinogen_a/b/g_C_dom"/>
</dbReference>
<organism evidence="9 10">
    <name type="scientific">Patiria miniata</name>
    <name type="common">Bat star</name>
    <name type="synonym">Asterina miniata</name>
    <dbReference type="NCBI Taxonomy" id="46514"/>
    <lineage>
        <taxon>Eukaryota</taxon>
        <taxon>Metazoa</taxon>
        <taxon>Echinodermata</taxon>
        <taxon>Eleutherozoa</taxon>
        <taxon>Asterozoa</taxon>
        <taxon>Asteroidea</taxon>
        <taxon>Valvatacea</taxon>
        <taxon>Valvatida</taxon>
        <taxon>Asterinidae</taxon>
        <taxon>Patiria</taxon>
    </lineage>
</organism>
<dbReference type="EnsemblMetazoa" id="XM_038215596.1">
    <property type="protein sequence ID" value="XP_038071524.1"/>
    <property type="gene ID" value="LOC119740327"/>
</dbReference>
<sequence>MGTTPLLTTKQQLLPITDNQSANNQSADNQSANNQVANNQAANNQSTDNQSTDTNQPTTNRPTTNRPTTNQPTTNQPTTNHPTTNQPTTKQQTTKQPTTNQPTTNQPTTNQPTTNQPTTNQPTTNQPTTIQPTNIQPATTQATTSVPTTEVVTTGGEYAVYPATHNGPLQVYCDMDTDGGGWTVFQRRIDDTQDFNQNWASYKAGFGDLSVNFLLGNDALHELTTQQDYLLQIELQSYYSQTTYTKYGFFTVADEANKYRLTVGLFYGSYVAASGTGRQRTDYTYHSQFRSH</sequence>
<reference evidence="9" key="1">
    <citation type="submission" date="2022-11" db="UniProtKB">
        <authorList>
            <consortium name="EnsemblMetazoa"/>
        </authorList>
    </citation>
    <scope>IDENTIFICATION</scope>
</reference>
<evidence type="ECO:0000256" key="6">
    <source>
        <dbReference type="ARBA" id="ARBA00023180"/>
    </source>
</evidence>
<dbReference type="AlphaFoldDB" id="A0A914B6D6"/>
<dbReference type="OMA" id="THNGMQW"/>
<keyword evidence="6" id="KW-0325">Glycoprotein</keyword>
<evidence type="ECO:0000313" key="9">
    <source>
        <dbReference type="EnsemblMetazoa" id="XP_038071524.1"/>
    </source>
</evidence>
<dbReference type="SMART" id="SM00186">
    <property type="entry name" value="FBG"/>
    <property type="match status" value="1"/>
</dbReference>
<evidence type="ECO:0000256" key="1">
    <source>
        <dbReference type="ARBA" id="ARBA00004613"/>
    </source>
</evidence>
<dbReference type="GO" id="GO:0034116">
    <property type="term" value="P:positive regulation of heterotypic cell-cell adhesion"/>
    <property type="evidence" value="ECO:0007669"/>
    <property type="project" value="TreeGrafter"/>
</dbReference>
<dbReference type="NCBIfam" id="NF040941">
    <property type="entry name" value="GGGWT_bact"/>
    <property type="match status" value="1"/>
</dbReference>
<keyword evidence="3" id="KW-0732">Signal</keyword>
<dbReference type="Proteomes" id="UP000887568">
    <property type="component" value="Unplaced"/>
</dbReference>
<feature type="domain" description="Fibrinogen C-terminal" evidence="8">
    <location>
        <begin position="131"/>
        <end position="292"/>
    </location>
</feature>
<dbReference type="PROSITE" id="PS51406">
    <property type="entry name" value="FIBRINOGEN_C_2"/>
    <property type="match status" value="1"/>
</dbReference>
<keyword evidence="10" id="KW-1185">Reference proteome</keyword>
<feature type="region of interest" description="Disordered" evidence="7">
    <location>
        <begin position="41"/>
        <end position="148"/>
    </location>
</feature>
<dbReference type="PANTHER" id="PTHR47221">
    <property type="entry name" value="FIBRINOGEN ALPHA CHAIN"/>
    <property type="match status" value="1"/>
</dbReference>
<name>A0A914B6D6_PATMI</name>
<comment type="subcellular location">
    <subcellularLocation>
        <location evidence="1">Secreted</location>
    </subcellularLocation>
</comment>
<dbReference type="InterPro" id="IPR014716">
    <property type="entry name" value="Fibrinogen_a/b/g_C_1"/>
</dbReference>
<evidence type="ECO:0000256" key="3">
    <source>
        <dbReference type="ARBA" id="ARBA00022729"/>
    </source>
</evidence>
<evidence type="ECO:0000259" key="8">
    <source>
        <dbReference type="PROSITE" id="PS51406"/>
    </source>
</evidence>
<keyword evidence="5" id="KW-1015">Disulfide bond</keyword>
<evidence type="ECO:0000313" key="10">
    <source>
        <dbReference type="Proteomes" id="UP000887568"/>
    </source>
</evidence>
<dbReference type="PANTHER" id="PTHR47221:SF6">
    <property type="entry name" value="FIBRINOGEN ALPHA CHAIN"/>
    <property type="match status" value="1"/>
</dbReference>
<proteinExistence type="predicted"/>
<dbReference type="RefSeq" id="XP_038071524.1">
    <property type="nucleotide sequence ID" value="XM_038215596.1"/>
</dbReference>